<dbReference type="InterPro" id="IPR036291">
    <property type="entry name" value="NAD(P)-bd_dom_sf"/>
</dbReference>
<reference evidence="3 4" key="1">
    <citation type="submission" date="2019-11" db="EMBL/GenBank/DDBJ databases">
        <title>Draft genome sequence of Kocuria indica DP-K7, a methyl red degrading Actinobacterium.</title>
        <authorList>
            <person name="Kumaran S."/>
            <person name="Tischler D."/>
            <person name="Ngo A.C.R."/>
            <person name="Schultes F."/>
        </authorList>
    </citation>
    <scope>NUCLEOTIDE SEQUENCE [LARGE SCALE GENOMIC DNA]</scope>
    <source>
        <strain evidence="3 4">DP-K7</strain>
    </source>
</reference>
<dbReference type="RefSeq" id="WP_162228811.1">
    <property type="nucleotide sequence ID" value="NZ_WMHZ01000003.1"/>
</dbReference>
<evidence type="ECO:0000259" key="2">
    <source>
        <dbReference type="Pfam" id="PF01370"/>
    </source>
</evidence>
<protein>
    <submittedName>
        <fullName evidence="3">NAD-dependent epimerase/dehydratase family protein</fullName>
    </submittedName>
</protein>
<evidence type="ECO:0000313" key="3">
    <source>
        <dbReference type="EMBL" id="NDO77236.1"/>
    </source>
</evidence>
<dbReference type="EMBL" id="WMHZ01000003">
    <property type="protein sequence ID" value="NDO77236.1"/>
    <property type="molecule type" value="Genomic_DNA"/>
</dbReference>
<feature type="region of interest" description="Disordered" evidence="1">
    <location>
        <begin position="300"/>
        <end position="320"/>
    </location>
</feature>
<dbReference type="GO" id="GO:0005737">
    <property type="term" value="C:cytoplasm"/>
    <property type="evidence" value="ECO:0007669"/>
    <property type="project" value="TreeGrafter"/>
</dbReference>
<dbReference type="PANTHER" id="PTHR48079">
    <property type="entry name" value="PROTEIN YEEZ"/>
    <property type="match status" value="1"/>
</dbReference>
<dbReference type="AlphaFoldDB" id="A0A6N9QVK8"/>
<comment type="caution">
    <text evidence="3">The sequence shown here is derived from an EMBL/GenBank/DDBJ whole genome shotgun (WGS) entry which is preliminary data.</text>
</comment>
<dbReference type="GO" id="GO:0004029">
    <property type="term" value="F:aldehyde dehydrogenase (NAD+) activity"/>
    <property type="evidence" value="ECO:0007669"/>
    <property type="project" value="TreeGrafter"/>
</dbReference>
<dbReference type="PANTHER" id="PTHR48079:SF6">
    <property type="entry name" value="NAD(P)-BINDING DOMAIN-CONTAINING PROTEIN-RELATED"/>
    <property type="match status" value="1"/>
</dbReference>
<sequence>MTRTLILGGTGWLGSSVARAARDSGDEVVCLARGESGPAPDGVKLVRADRLAPGAYENVPGEWDEVIELAYEPELVRPALDALAQRAAHWTLISSVSVYAHNETPGADETAELVEPADPRQYPDAKVAAEQASLNRVGERLLIARPGLIVGPGDPSDRFGYWPARLARGGRVLVPDTTDRFVQVIDVDDLAQWVVAAGHEQHAHTVNAVGSVHSLADFFQLACAVTGFEGELVAFQDDVLMSQNVNFWAGPRSLPLWLPVEARGFMQRDGSAFLELGGAVRSLKETLSRTLEDELNRGLDRERQSALTTSEEAEVLRATR</sequence>
<name>A0A6N9QVK8_9MICC</name>
<dbReference type="Proteomes" id="UP000471026">
    <property type="component" value="Unassembled WGS sequence"/>
</dbReference>
<feature type="domain" description="NAD-dependent epimerase/dehydratase" evidence="2">
    <location>
        <begin position="5"/>
        <end position="207"/>
    </location>
</feature>
<dbReference type="SUPFAM" id="SSF51735">
    <property type="entry name" value="NAD(P)-binding Rossmann-fold domains"/>
    <property type="match status" value="1"/>
</dbReference>
<evidence type="ECO:0000313" key="4">
    <source>
        <dbReference type="Proteomes" id="UP000471026"/>
    </source>
</evidence>
<dbReference type="Gene3D" id="3.40.50.720">
    <property type="entry name" value="NAD(P)-binding Rossmann-like Domain"/>
    <property type="match status" value="1"/>
</dbReference>
<gene>
    <name evidence="3" type="ORF">GKZ75_03045</name>
</gene>
<evidence type="ECO:0000256" key="1">
    <source>
        <dbReference type="SAM" id="MobiDB-lite"/>
    </source>
</evidence>
<dbReference type="InterPro" id="IPR001509">
    <property type="entry name" value="Epimerase_deHydtase"/>
</dbReference>
<organism evidence="3 4">
    <name type="scientific">Kocuria marina subsp. indica</name>
    <dbReference type="NCBI Taxonomy" id="1049583"/>
    <lineage>
        <taxon>Bacteria</taxon>
        <taxon>Bacillati</taxon>
        <taxon>Actinomycetota</taxon>
        <taxon>Actinomycetes</taxon>
        <taxon>Micrococcales</taxon>
        <taxon>Micrococcaceae</taxon>
        <taxon>Kocuria</taxon>
    </lineage>
</organism>
<dbReference type="InterPro" id="IPR051783">
    <property type="entry name" value="NAD(P)-dependent_oxidoreduct"/>
</dbReference>
<accession>A0A6N9QVK8</accession>
<dbReference type="Pfam" id="PF01370">
    <property type="entry name" value="Epimerase"/>
    <property type="match status" value="1"/>
</dbReference>
<proteinExistence type="predicted"/>